<evidence type="ECO:0000259" key="7">
    <source>
        <dbReference type="Pfam" id="PF00081"/>
    </source>
</evidence>
<dbReference type="InterPro" id="IPR001189">
    <property type="entry name" value="Mn/Fe_SOD"/>
</dbReference>
<dbReference type="InterPro" id="IPR036324">
    <property type="entry name" value="Mn/Fe_SOD_N_sf"/>
</dbReference>
<dbReference type="EC" id="1.15.1.1" evidence="2 6"/>
<feature type="binding site" evidence="5">
    <location>
        <position position="169"/>
    </location>
    <ligand>
        <name>Mn(2+)</name>
        <dbReference type="ChEBI" id="CHEBI:29035"/>
    </ligand>
</feature>
<feature type="domain" description="Manganese/iron superoxide dismutase N-terminal" evidence="7">
    <location>
        <begin position="3"/>
        <end position="89"/>
    </location>
</feature>
<dbReference type="SUPFAM" id="SSF54719">
    <property type="entry name" value="Fe,Mn superoxide dismutase (SOD), C-terminal domain"/>
    <property type="match status" value="1"/>
</dbReference>
<name>A0A1F4V551_UNCKA</name>
<comment type="catalytic activity">
    <reaction evidence="6">
        <text>2 superoxide + 2 H(+) = H2O2 + O2</text>
        <dbReference type="Rhea" id="RHEA:20696"/>
        <dbReference type="ChEBI" id="CHEBI:15378"/>
        <dbReference type="ChEBI" id="CHEBI:15379"/>
        <dbReference type="ChEBI" id="CHEBI:16240"/>
        <dbReference type="ChEBI" id="CHEBI:18421"/>
        <dbReference type="EC" id="1.15.1.1"/>
    </reaction>
</comment>
<evidence type="ECO:0000256" key="6">
    <source>
        <dbReference type="RuleBase" id="RU000414"/>
    </source>
</evidence>
<organism evidence="9 10">
    <name type="scientific">candidate division WWE3 bacterium RBG_16_37_10</name>
    <dbReference type="NCBI Taxonomy" id="1802610"/>
    <lineage>
        <taxon>Bacteria</taxon>
        <taxon>Katanobacteria</taxon>
    </lineage>
</organism>
<dbReference type="InterPro" id="IPR019831">
    <property type="entry name" value="Mn/Fe_SOD_N"/>
</dbReference>
<dbReference type="FunFam" id="1.10.287.990:FF:000001">
    <property type="entry name" value="Superoxide dismutase"/>
    <property type="match status" value="1"/>
</dbReference>
<evidence type="ECO:0000256" key="1">
    <source>
        <dbReference type="ARBA" id="ARBA00008714"/>
    </source>
</evidence>
<dbReference type="Proteomes" id="UP000177371">
    <property type="component" value="Unassembled WGS sequence"/>
</dbReference>
<gene>
    <name evidence="9" type="ORF">A2W32_05120</name>
</gene>
<dbReference type="SUPFAM" id="SSF46609">
    <property type="entry name" value="Fe,Mn superoxide dismutase (SOD), N-terminal domain"/>
    <property type="match status" value="1"/>
</dbReference>
<keyword evidence="3 5" id="KW-0479">Metal-binding</keyword>
<dbReference type="GO" id="GO:0005737">
    <property type="term" value="C:cytoplasm"/>
    <property type="evidence" value="ECO:0007669"/>
    <property type="project" value="TreeGrafter"/>
</dbReference>
<dbReference type="InterPro" id="IPR019832">
    <property type="entry name" value="Mn/Fe_SOD_C"/>
</dbReference>
<dbReference type="FunFam" id="3.55.40.20:FF:000001">
    <property type="entry name" value="Superoxide dismutase"/>
    <property type="match status" value="1"/>
</dbReference>
<dbReference type="GO" id="GO:0046872">
    <property type="term" value="F:metal ion binding"/>
    <property type="evidence" value="ECO:0007669"/>
    <property type="project" value="UniProtKB-KW"/>
</dbReference>
<keyword evidence="4 6" id="KW-0560">Oxidoreductase</keyword>
<dbReference type="PANTHER" id="PTHR43595:SF2">
    <property type="entry name" value="SMALL RIBOSOMAL SUBUNIT PROTEIN MS42"/>
    <property type="match status" value="1"/>
</dbReference>
<feature type="binding site" evidence="5">
    <location>
        <position position="82"/>
    </location>
    <ligand>
        <name>Mn(2+)</name>
        <dbReference type="ChEBI" id="CHEBI:29035"/>
    </ligand>
</feature>
<dbReference type="PANTHER" id="PTHR43595">
    <property type="entry name" value="37S RIBOSOMAL PROTEIN S26, MITOCHONDRIAL"/>
    <property type="match status" value="1"/>
</dbReference>
<dbReference type="PROSITE" id="PS00088">
    <property type="entry name" value="SOD_MN"/>
    <property type="match status" value="1"/>
</dbReference>
<comment type="function">
    <text evidence="6">Destroys radicals which are normally produced within the cells and which are toxic to biological systems.</text>
</comment>
<dbReference type="STRING" id="1802610.A2W32_05120"/>
<protein>
    <recommendedName>
        <fullName evidence="2 6">Superoxide dismutase</fullName>
        <ecNumber evidence="2 6">1.15.1.1</ecNumber>
    </recommendedName>
</protein>
<feature type="binding site" evidence="5">
    <location>
        <position position="165"/>
    </location>
    <ligand>
        <name>Mn(2+)</name>
        <dbReference type="ChEBI" id="CHEBI:29035"/>
    </ligand>
</feature>
<dbReference type="InterPro" id="IPR036314">
    <property type="entry name" value="SOD_C_sf"/>
</dbReference>
<dbReference type="AlphaFoldDB" id="A0A1F4V551"/>
<dbReference type="Gene3D" id="1.10.287.990">
    <property type="entry name" value="Fe,Mn superoxide dismutase (SOD) domain"/>
    <property type="match status" value="1"/>
</dbReference>
<feature type="domain" description="Manganese/iron superoxide dismutase C-terminal" evidence="8">
    <location>
        <begin position="97"/>
        <end position="196"/>
    </location>
</feature>
<evidence type="ECO:0000256" key="5">
    <source>
        <dbReference type="PIRSR" id="PIRSR000349-1"/>
    </source>
</evidence>
<evidence type="ECO:0000313" key="9">
    <source>
        <dbReference type="EMBL" id="OGC52216.1"/>
    </source>
</evidence>
<comment type="similarity">
    <text evidence="1 6">Belongs to the iron/manganese superoxide dismutase family.</text>
</comment>
<accession>A0A1F4V551</accession>
<feature type="binding site" evidence="5">
    <location>
        <position position="27"/>
    </location>
    <ligand>
        <name>Mn(2+)</name>
        <dbReference type="ChEBI" id="CHEBI:29035"/>
    </ligand>
</feature>
<proteinExistence type="inferred from homology"/>
<dbReference type="PIRSF" id="PIRSF000349">
    <property type="entry name" value="SODismutase"/>
    <property type="match status" value="1"/>
</dbReference>
<reference evidence="9 10" key="1">
    <citation type="journal article" date="2016" name="Nat. Commun.">
        <title>Thousands of microbial genomes shed light on interconnected biogeochemical processes in an aquifer system.</title>
        <authorList>
            <person name="Anantharaman K."/>
            <person name="Brown C.T."/>
            <person name="Hug L.A."/>
            <person name="Sharon I."/>
            <person name="Castelle C.J."/>
            <person name="Probst A.J."/>
            <person name="Thomas B.C."/>
            <person name="Singh A."/>
            <person name="Wilkins M.J."/>
            <person name="Karaoz U."/>
            <person name="Brodie E.L."/>
            <person name="Williams K.H."/>
            <person name="Hubbard S.S."/>
            <person name="Banfield J.F."/>
        </authorList>
    </citation>
    <scope>NUCLEOTIDE SEQUENCE [LARGE SCALE GENOMIC DNA]</scope>
</reference>
<evidence type="ECO:0000256" key="4">
    <source>
        <dbReference type="ARBA" id="ARBA00023002"/>
    </source>
</evidence>
<dbReference type="Gene3D" id="3.55.40.20">
    <property type="entry name" value="Iron/manganese superoxide dismutase, C-terminal domain"/>
    <property type="match status" value="1"/>
</dbReference>
<dbReference type="Pfam" id="PF00081">
    <property type="entry name" value="Sod_Fe_N"/>
    <property type="match status" value="1"/>
</dbReference>
<dbReference type="EMBL" id="MEUT01000001">
    <property type="protein sequence ID" value="OGC52216.1"/>
    <property type="molecule type" value="Genomic_DNA"/>
</dbReference>
<dbReference type="InterPro" id="IPR019833">
    <property type="entry name" value="Mn/Fe_SOD_BS"/>
</dbReference>
<evidence type="ECO:0000259" key="8">
    <source>
        <dbReference type="Pfam" id="PF02777"/>
    </source>
</evidence>
<evidence type="ECO:0000256" key="2">
    <source>
        <dbReference type="ARBA" id="ARBA00012682"/>
    </source>
</evidence>
<dbReference type="PRINTS" id="PR01703">
    <property type="entry name" value="MNSODISMTASE"/>
</dbReference>
<evidence type="ECO:0000313" key="10">
    <source>
        <dbReference type="Proteomes" id="UP000177371"/>
    </source>
</evidence>
<dbReference type="GO" id="GO:0004784">
    <property type="term" value="F:superoxide dismutase activity"/>
    <property type="evidence" value="ECO:0007669"/>
    <property type="project" value="UniProtKB-EC"/>
</dbReference>
<comment type="caution">
    <text evidence="9">The sequence shown here is derived from an EMBL/GenBank/DDBJ whole genome shotgun (WGS) entry which is preliminary data.</text>
</comment>
<evidence type="ECO:0000256" key="3">
    <source>
        <dbReference type="ARBA" id="ARBA00022723"/>
    </source>
</evidence>
<dbReference type="Pfam" id="PF02777">
    <property type="entry name" value="Sod_Fe_C"/>
    <property type="match status" value="1"/>
</dbReference>
<sequence>MPFELPKLQYAYDALEPHIDAMTMEIHHSKHHAAYINNLNKALEPYMDLQTKELEELVKELNSLPESIRTAVQNNGGGHYNHTFFWKLLTPNSSKSPEGPLADALNKEFGNFENFKMEFNKAAMGRFGSGWAWLIMDSNKNLSVVSTPNQDNPLMGGFVPVLGLDVWEHAYYLKYQNRRADYVNAFWEVVNWIQVQINYGKKEA</sequence>